<evidence type="ECO:0000313" key="4">
    <source>
        <dbReference type="Proteomes" id="UP000514462"/>
    </source>
</evidence>
<sequence length="212" mass="23415">MYKISKCAFTLAVMLQASTVFAADMTMASTPGNQISRAQFLQNDTVKLPTDFHHWVHVGTFVVESGINIFDNSKIDAPLFANTYIEPSAYRHYMETGKWADGSQIVKEFTAAQNGSNCDKVSHVCKTSLGNAVYQESYTGFGYMIKDKKHFPKEAGNWAYFTSGNVKPPYPETAKAEPLGKCAACHITNASDQDYVFAAQKIGLNRNSPNNN</sequence>
<dbReference type="InterPro" id="IPR032033">
    <property type="entry name" value="Cytochrome_P460"/>
</dbReference>
<dbReference type="Pfam" id="PF16694">
    <property type="entry name" value="Cytochrome_P460"/>
    <property type="match status" value="1"/>
</dbReference>
<feature type="chain" id="PRO_5043001662" evidence="1">
    <location>
        <begin position="23"/>
        <end position="212"/>
    </location>
</feature>
<dbReference type="RefSeq" id="WP_182015494.1">
    <property type="nucleotide sequence ID" value="NZ_CP055905.1"/>
</dbReference>
<protein>
    <submittedName>
        <fullName evidence="3">Cytochrome P460 family protein</fullName>
    </submittedName>
</protein>
<dbReference type="EMBL" id="CP055905">
    <property type="protein sequence ID" value="QMR43115.1"/>
    <property type="molecule type" value="Genomic_DNA"/>
</dbReference>
<gene>
    <name evidence="3" type="ORF">HV331_26960</name>
</gene>
<accession>A0AAP9U8A6</accession>
<proteinExistence type="predicted"/>
<keyword evidence="1" id="KW-0732">Signal</keyword>
<feature type="domain" description="CRIB" evidence="2">
    <location>
        <begin position="46"/>
        <end position="59"/>
    </location>
</feature>
<keyword evidence="3" id="KW-0614">Plasmid</keyword>
<reference evidence="4" key="1">
    <citation type="submission" date="2020-06" db="EMBL/GenBank/DDBJ databases">
        <title>REHAB project genomes.</title>
        <authorList>
            <person name="Shaw L.P."/>
        </authorList>
    </citation>
    <scope>NUCLEOTIDE SEQUENCE [LARGE SCALE GENOMIC DNA]</scope>
    <source>
        <strain evidence="4">RHBSTW-00938</strain>
        <plasmid evidence="4">prhbstw-00938_2</plasmid>
    </source>
</reference>
<evidence type="ECO:0000259" key="2">
    <source>
        <dbReference type="PROSITE" id="PS50108"/>
    </source>
</evidence>
<feature type="signal peptide" evidence="1">
    <location>
        <begin position="1"/>
        <end position="22"/>
    </location>
</feature>
<evidence type="ECO:0000313" key="3">
    <source>
        <dbReference type="EMBL" id="QMR43115.1"/>
    </source>
</evidence>
<dbReference type="AlphaFoldDB" id="A0AAP9U8A6"/>
<dbReference type="PROSITE" id="PS50108">
    <property type="entry name" value="CRIB"/>
    <property type="match status" value="1"/>
</dbReference>
<dbReference type="Proteomes" id="UP000514462">
    <property type="component" value="Plasmid pRHBSTW-00938_2"/>
</dbReference>
<name>A0AAP9U8A6_KLEAE</name>
<evidence type="ECO:0000256" key="1">
    <source>
        <dbReference type="SAM" id="SignalP"/>
    </source>
</evidence>
<dbReference type="InterPro" id="IPR038142">
    <property type="entry name" value="Cytochrome_P460_sp"/>
</dbReference>
<dbReference type="InterPro" id="IPR000095">
    <property type="entry name" value="CRIB_dom"/>
</dbReference>
<dbReference type="CDD" id="cd20751">
    <property type="entry name" value="cyt_P460_Ne-like"/>
    <property type="match status" value="1"/>
</dbReference>
<organism evidence="3 4">
    <name type="scientific">Klebsiella aerogenes</name>
    <name type="common">Enterobacter aerogenes</name>
    <dbReference type="NCBI Taxonomy" id="548"/>
    <lineage>
        <taxon>Bacteria</taxon>
        <taxon>Pseudomonadati</taxon>
        <taxon>Pseudomonadota</taxon>
        <taxon>Gammaproteobacteria</taxon>
        <taxon>Enterobacterales</taxon>
        <taxon>Enterobacteriaceae</taxon>
        <taxon>Klebsiella/Raoultella group</taxon>
        <taxon>Klebsiella</taxon>
    </lineage>
</organism>
<geneLocation type="plasmid" evidence="4">
    <name>prhbstw-00938_2</name>
</geneLocation>
<dbReference type="Gene3D" id="3.50.70.20">
    <property type="entry name" value="Cytochrome P460"/>
    <property type="match status" value="1"/>
</dbReference>